<evidence type="ECO:0000313" key="2">
    <source>
        <dbReference type="Proteomes" id="UP000199531"/>
    </source>
</evidence>
<dbReference type="RefSeq" id="WP_091814998.1">
    <property type="nucleotide sequence ID" value="NZ_FOCW01000001.1"/>
</dbReference>
<dbReference type="InterPro" id="IPR027417">
    <property type="entry name" value="P-loop_NTPase"/>
</dbReference>
<proteinExistence type="predicted"/>
<evidence type="ECO:0000313" key="1">
    <source>
        <dbReference type="EMBL" id="SEN35216.1"/>
    </source>
</evidence>
<dbReference type="PANTHER" id="PTHR11669">
    <property type="entry name" value="REPLICATION FACTOR C / DNA POLYMERASE III GAMMA-TAU SUBUNIT"/>
    <property type="match status" value="1"/>
</dbReference>
<dbReference type="InterPro" id="IPR050238">
    <property type="entry name" value="DNA_Rep/Repair_Clamp_Loader"/>
</dbReference>
<dbReference type="GO" id="GO:0009360">
    <property type="term" value="C:DNA polymerase III complex"/>
    <property type="evidence" value="ECO:0007669"/>
    <property type="project" value="TreeGrafter"/>
</dbReference>
<dbReference type="STRING" id="1121117.SAMN02745977_01186"/>
<name>A0A1H8FU26_9BURK</name>
<dbReference type="PANTHER" id="PTHR11669:SF8">
    <property type="entry name" value="DNA POLYMERASE III SUBUNIT DELTA"/>
    <property type="match status" value="1"/>
</dbReference>
<dbReference type="GO" id="GO:0006261">
    <property type="term" value="P:DNA-templated DNA replication"/>
    <property type="evidence" value="ECO:0007669"/>
    <property type="project" value="TreeGrafter"/>
</dbReference>
<dbReference type="OrthoDB" id="9811073at2"/>
<organism evidence="1 2">
    <name type="scientific">Brachymonas denitrificans DSM 15123</name>
    <dbReference type="NCBI Taxonomy" id="1121117"/>
    <lineage>
        <taxon>Bacteria</taxon>
        <taxon>Pseudomonadati</taxon>
        <taxon>Pseudomonadota</taxon>
        <taxon>Betaproteobacteria</taxon>
        <taxon>Burkholderiales</taxon>
        <taxon>Comamonadaceae</taxon>
        <taxon>Brachymonas</taxon>
    </lineage>
</organism>
<sequence length="360" mass="39949">MSRTRSPAAETQVERDRPLAPWLREQAVALLQQRGHAWLLQGPTGLGQYDLGLALVQAWLCDHPQEDGTACGTCESCHAISVRTHPDLQVLMPETGMMEHAWPLDEKTQKELDDKKRKPSKDIRVEAMRDAIEFAQRTSSRARGKAVLIYPAERMNHVTANALLKTLEEPVGNVRFVLATEAAHLLLPTIRSRCMTHTLHWPQADEARTWLQELGLSEEDARVLLRAAGGRAEDASDLARAGLRAADWRKLPQAAYQSQVQAFSAFAPAQAIDVLQKICHDALAVKAGATPRFFGSEDFPPAERLAGWRAISQWGKRLAQDRRSAEHPYNPGLFLEDLVAQASRALVAPATRPALRLPAR</sequence>
<dbReference type="AlphaFoldDB" id="A0A1H8FU26"/>
<dbReference type="Gene3D" id="3.40.50.300">
    <property type="entry name" value="P-loop containing nucleotide triphosphate hydrolases"/>
    <property type="match status" value="1"/>
</dbReference>
<dbReference type="SUPFAM" id="SSF52540">
    <property type="entry name" value="P-loop containing nucleoside triphosphate hydrolases"/>
    <property type="match status" value="1"/>
</dbReference>
<dbReference type="Pfam" id="PF13177">
    <property type="entry name" value="DNA_pol3_delta2"/>
    <property type="match status" value="1"/>
</dbReference>
<gene>
    <name evidence="1" type="ORF">SAMN02745977_01186</name>
</gene>
<dbReference type="EMBL" id="FOCW01000001">
    <property type="protein sequence ID" value="SEN35216.1"/>
    <property type="molecule type" value="Genomic_DNA"/>
</dbReference>
<accession>A0A1H8FU26</accession>
<reference evidence="1 2" key="1">
    <citation type="submission" date="2016-10" db="EMBL/GenBank/DDBJ databases">
        <authorList>
            <person name="de Groot N.N."/>
        </authorList>
    </citation>
    <scope>NUCLEOTIDE SEQUENCE [LARGE SCALE GENOMIC DNA]</scope>
    <source>
        <strain evidence="1 2">DSM 15123</strain>
    </source>
</reference>
<dbReference type="Proteomes" id="UP000199531">
    <property type="component" value="Unassembled WGS sequence"/>
</dbReference>
<protein>
    <submittedName>
        <fullName evidence="1">DNA polymerase-3 subunit delta</fullName>
    </submittedName>
</protein>
<keyword evidence="2" id="KW-1185">Reference proteome</keyword>